<protein>
    <recommendedName>
        <fullName evidence="2">Serine/threonine-protein phosphatase 4 regulatory subunit 3-like central domain-containing protein</fullName>
    </recommendedName>
</protein>
<feature type="region of interest" description="Disordered" evidence="1">
    <location>
        <begin position="481"/>
        <end position="509"/>
    </location>
</feature>
<feature type="domain" description="Serine/threonine-protein phosphatase 4 regulatory subunit 3-like central" evidence="2">
    <location>
        <begin position="378"/>
        <end position="456"/>
    </location>
</feature>
<dbReference type="PRINTS" id="PR00413">
    <property type="entry name" value="HADHALOGNASE"/>
</dbReference>
<dbReference type="NCBIfam" id="TIGR01549">
    <property type="entry name" value="HAD-SF-IA-v1"/>
    <property type="match status" value="1"/>
</dbReference>
<name>A0A507CJ64_9FUNG</name>
<feature type="region of interest" description="Disordered" evidence="1">
    <location>
        <begin position="615"/>
        <end position="657"/>
    </location>
</feature>
<dbReference type="SUPFAM" id="SSF56784">
    <property type="entry name" value="HAD-like"/>
    <property type="match status" value="1"/>
</dbReference>
<dbReference type="VEuPathDB" id="FungiDB:SeMB42_g04763"/>
<dbReference type="EMBL" id="QEAM01000445">
    <property type="protein sequence ID" value="TPX39772.1"/>
    <property type="molecule type" value="Genomic_DNA"/>
</dbReference>
<dbReference type="Proteomes" id="UP000320475">
    <property type="component" value="Unassembled WGS sequence"/>
</dbReference>
<dbReference type="InterPro" id="IPR051828">
    <property type="entry name" value="HAD-like_hydrolase_domain"/>
</dbReference>
<gene>
    <name evidence="3" type="ORF">SeLEV6574_g06996</name>
</gene>
<feature type="compositionally biased region" description="Low complexity" evidence="1">
    <location>
        <begin position="635"/>
        <end position="655"/>
    </location>
</feature>
<dbReference type="InterPro" id="IPR036412">
    <property type="entry name" value="HAD-like_sf"/>
</dbReference>
<organism evidence="3 4">
    <name type="scientific">Synchytrium endobioticum</name>
    <dbReference type="NCBI Taxonomy" id="286115"/>
    <lineage>
        <taxon>Eukaryota</taxon>
        <taxon>Fungi</taxon>
        <taxon>Fungi incertae sedis</taxon>
        <taxon>Chytridiomycota</taxon>
        <taxon>Chytridiomycota incertae sedis</taxon>
        <taxon>Chytridiomycetes</taxon>
        <taxon>Synchytriales</taxon>
        <taxon>Synchytriaceae</taxon>
        <taxon>Synchytrium</taxon>
    </lineage>
</organism>
<dbReference type="InterPro" id="IPR006887">
    <property type="entry name" value="P4R3-like_central_dom"/>
</dbReference>
<dbReference type="SFLD" id="SFLDG01129">
    <property type="entry name" value="C1.5:_HAD__Beta-PGM__Phosphata"/>
    <property type="match status" value="1"/>
</dbReference>
<dbReference type="Pfam" id="PF00702">
    <property type="entry name" value="Hydrolase"/>
    <property type="match status" value="1"/>
</dbReference>
<evidence type="ECO:0000313" key="3">
    <source>
        <dbReference type="EMBL" id="TPX39772.1"/>
    </source>
</evidence>
<dbReference type="InterPro" id="IPR023198">
    <property type="entry name" value="PGP-like_dom2"/>
</dbReference>
<comment type="caution">
    <text evidence="3">The sequence shown here is derived from an EMBL/GenBank/DDBJ whole genome shotgun (WGS) entry which is preliminary data.</text>
</comment>
<dbReference type="AlphaFoldDB" id="A0A507CJ64"/>
<dbReference type="Gene3D" id="3.40.50.1000">
    <property type="entry name" value="HAD superfamily/HAD-like"/>
    <property type="match status" value="1"/>
</dbReference>
<dbReference type="VEuPathDB" id="FungiDB:SeMB42_g04765"/>
<accession>A0A507CJ64</accession>
<evidence type="ECO:0000313" key="4">
    <source>
        <dbReference type="Proteomes" id="UP000320475"/>
    </source>
</evidence>
<dbReference type="Pfam" id="PF04802">
    <property type="entry name" value="PP4R3"/>
    <property type="match status" value="1"/>
</dbReference>
<proteinExistence type="predicted"/>
<evidence type="ECO:0000256" key="1">
    <source>
        <dbReference type="SAM" id="MobiDB-lite"/>
    </source>
</evidence>
<dbReference type="SFLD" id="SFLDS00003">
    <property type="entry name" value="Haloacid_Dehalogenase"/>
    <property type="match status" value="1"/>
</dbReference>
<sequence>MIKLVTFDGFNTLWKLKSAPGAIYASLVNKRFNTQLDVDASAKGFLPAYKNVSKQYPNFGFNTIRPYGFWKLVILRTLQAAEPYSLYDDVAQCLQGLKRSQLKVGLISNSDYRTALILKSLDIHRYFDVITISEVVGHCKPHAEIFKHCLSHANVAADHALHIGDDVHDYEGSSNVGMKAIMIKREATVVISGCDIVLDLKDVVERVKLQPSTTIFENWKESIHILIHLKERPGRHVDNAVVPLSAQRTGETADAYEERMEPLASDRFRDALLVRQNVVPVVQDQLKSDWTASQMMDHLTTTYGGTTAPKSKNCIRRWWKYVTREAIEAVQKRLAIQGPDIDQMPASTTPIEGDTPADRSSGPLVLPSPTLGNLKDAEQIVTNASRTKYGRDQLLQSLHQERYLEALLSLFAPAEDMEMMEELFCLSSIVRMVIFLNESNVYDYILQDEVFEQVAGDTVDKMMVVMGRIVRVSAVQQSPAHKGASSAVVPQAQQRHGTSSAPTRPDIDDIDIDIDIDADTPRGAGQGTKADITSTLGNNQPWNVRLPFPRWHSAVLVVLAVIMAVAVSHLRPALSARATARLAASSPQPQPLTPEAYNAVQVVEILTMQDQELKQREPLPEPVASIPPSPSEENTTTLPTQSPPTTDQDQDLPPLSDVMIQGPMILPPTPTLPLENPQVSCTATALPRLIVLLASIVFLLGAIL</sequence>
<dbReference type="GO" id="GO:0016791">
    <property type="term" value="F:phosphatase activity"/>
    <property type="evidence" value="ECO:0007669"/>
    <property type="project" value="UniProtKB-ARBA"/>
</dbReference>
<feature type="compositionally biased region" description="Polar residues" evidence="1">
    <location>
        <begin position="491"/>
        <end position="502"/>
    </location>
</feature>
<dbReference type="PANTHER" id="PTHR46191">
    <property type="match status" value="1"/>
</dbReference>
<dbReference type="PANTHER" id="PTHR46191:SF2">
    <property type="entry name" value="HALOACID DEHALOGENASE-LIKE HYDROLASE DOMAIN-CONTAINING PROTEIN 3"/>
    <property type="match status" value="1"/>
</dbReference>
<evidence type="ECO:0000259" key="2">
    <source>
        <dbReference type="Pfam" id="PF04802"/>
    </source>
</evidence>
<reference evidence="3 4" key="1">
    <citation type="journal article" date="2019" name="Sci. Rep.">
        <title>Comparative genomics of chytrid fungi reveal insights into the obligate biotrophic and pathogenic lifestyle of Synchytrium endobioticum.</title>
        <authorList>
            <person name="van de Vossenberg B.T.L.H."/>
            <person name="Warris S."/>
            <person name="Nguyen H.D.T."/>
            <person name="van Gent-Pelzer M.P.E."/>
            <person name="Joly D.L."/>
            <person name="van de Geest H.C."/>
            <person name="Bonants P.J.M."/>
            <person name="Smith D.S."/>
            <person name="Levesque C.A."/>
            <person name="van der Lee T.A.J."/>
        </authorList>
    </citation>
    <scope>NUCLEOTIDE SEQUENCE [LARGE SCALE GENOMIC DNA]</scope>
    <source>
        <strain evidence="3 4">LEV6574</strain>
    </source>
</reference>
<dbReference type="OrthoDB" id="444127at2759"/>
<dbReference type="VEuPathDB" id="FungiDB:SeMB42_g04768"/>
<feature type="region of interest" description="Disordered" evidence="1">
    <location>
        <begin position="341"/>
        <end position="371"/>
    </location>
</feature>
<dbReference type="InterPro" id="IPR023214">
    <property type="entry name" value="HAD_sf"/>
</dbReference>
<dbReference type="Gene3D" id="1.10.150.240">
    <property type="entry name" value="Putative phosphatase, domain 2"/>
    <property type="match status" value="1"/>
</dbReference>
<dbReference type="InterPro" id="IPR006439">
    <property type="entry name" value="HAD-SF_hydro_IA"/>
</dbReference>